<organism evidence="2 3">
    <name type="scientific">Saitoella complicata (strain BCRC 22490 / CBS 7301 / JCM 7358 / NBRC 10748 / NRRL Y-17804)</name>
    <dbReference type="NCBI Taxonomy" id="698492"/>
    <lineage>
        <taxon>Eukaryota</taxon>
        <taxon>Fungi</taxon>
        <taxon>Dikarya</taxon>
        <taxon>Ascomycota</taxon>
        <taxon>Taphrinomycotina</taxon>
        <taxon>Taphrinomycotina incertae sedis</taxon>
        <taxon>Saitoella</taxon>
    </lineage>
</organism>
<evidence type="ECO:0000256" key="1">
    <source>
        <dbReference type="SAM" id="MobiDB-lite"/>
    </source>
</evidence>
<sequence>MYHVCFNPTATEREMTSLNCMIRQGQQQYEIMQTKRPAPIVFSTSYRRSPSSHRNRSKSYPVLSSAL</sequence>
<gene>
    <name evidence="2" type="ORF">G7K_4542-t1</name>
</gene>
<reference evidence="2 3" key="2">
    <citation type="journal article" date="2014" name="J. Gen. Appl. Microbiol.">
        <title>The early diverging ascomycetous budding yeast Saitoella complicata has three histone deacetylases belonging to the Clr6, Hos2, and Rpd3 lineages.</title>
        <authorList>
            <person name="Nishida H."/>
            <person name="Matsumoto T."/>
            <person name="Kondo S."/>
            <person name="Hamamoto M."/>
            <person name="Yoshikawa H."/>
        </authorList>
    </citation>
    <scope>NUCLEOTIDE SEQUENCE [LARGE SCALE GENOMIC DNA]</scope>
    <source>
        <strain evidence="2 3">NRRL Y-17804</strain>
    </source>
</reference>
<reference evidence="2 3" key="3">
    <citation type="journal article" date="2015" name="Genome Announc.">
        <title>Draft Genome Sequence of the Archiascomycetous Yeast Saitoella complicata.</title>
        <authorList>
            <person name="Yamauchi K."/>
            <person name="Kondo S."/>
            <person name="Hamamoto M."/>
            <person name="Takahashi Y."/>
            <person name="Ogura Y."/>
            <person name="Hayashi T."/>
            <person name="Nishida H."/>
        </authorList>
    </citation>
    <scope>NUCLEOTIDE SEQUENCE [LARGE SCALE GENOMIC DNA]</scope>
    <source>
        <strain evidence="2 3">NRRL Y-17804</strain>
    </source>
</reference>
<evidence type="ECO:0000313" key="3">
    <source>
        <dbReference type="Proteomes" id="UP000033140"/>
    </source>
</evidence>
<reference evidence="2 3" key="1">
    <citation type="journal article" date="2011" name="J. Gen. Appl. Microbiol.">
        <title>Draft genome sequencing of the enigmatic yeast Saitoella complicata.</title>
        <authorList>
            <person name="Nishida H."/>
            <person name="Hamamoto M."/>
            <person name="Sugiyama J."/>
        </authorList>
    </citation>
    <scope>NUCLEOTIDE SEQUENCE [LARGE SCALE GENOMIC DNA]</scope>
    <source>
        <strain evidence="2 3">NRRL Y-17804</strain>
    </source>
</reference>
<comment type="caution">
    <text evidence="2">The sequence shown here is derived from an EMBL/GenBank/DDBJ whole genome shotgun (WGS) entry which is preliminary data.</text>
</comment>
<dbReference type="EMBL" id="BACD03000032">
    <property type="protein sequence ID" value="GAO50416.1"/>
    <property type="molecule type" value="Genomic_DNA"/>
</dbReference>
<feature type="region of interest" description="Disordered" evidence="1">
    <location>
        <begin position="44"/>
        <end position="67"/>
    </location>
</feature>
<accession>A0A0E9NL69</accession>
<name>A0A0E9NL69_SAICN</name>
<proteinExistence type="predicted"/>
<keyword evidence="3" id="KW-1185">Reference proteome</keyword>
<dbReference type="AlphaFoldDB" id="A0A0E9NL69"/>
<dbReference type="Proteomes" id="UP000033140">
    <property type="component" value="Unassembled WGS sequence"/>
</dbReference>
<evidence type="ECO:0000313" key="2">
    <source>
        <dbReference type="EMBL" id="GAO50416.1"/>
    </source>
</evidence>
<protein>
    <submittedName>
        <fullName evidence="2">Uncharacterized protein</fullName>
    </submittedName>
</protein>